<proteinExistence type="predicted"/>
<feature type="chain" id="PRO_5047186687" description="Type VII secretion protein EssA" evidence="2">
    <location>
        <begin position="24"/>
        <end position="177"/>
    </location>
</feature>
<comment type="caution">
    <text evidence="3">The sequence shown here is derived from an EMBL/GenBank/DDBJ whole genome shotgun (WGS) entry which is preliminary data.</text>
</comment>
<evidence type="ECO:0000256" key="1">
    <source>
        <dbReference type="SAM" id="Phobius"/>
    </source>
</evidence>
<keyword evidence="1" id="KW-0472">Membrane</keyword>
<dbReference type="Proteomes" id="UP001596549">
    <property type="component" value="Unassembled WGS sequence"/>
</dbReference>
<keyword evidence="2" id="KW-0732">Signal</keyword>
<keyword evidence="1" id="KW-1133">Transmembrane helix</keyword>
<keyword evidence="1" id="KW-0812">Transmembrane</keyword>
<name>A0ABW2NS98_9BACL</name>
<sequence>MKKLMSLLSLFALVFMFATGASAAEASKEMTSAIEKGLKEKHKDFKEGSLSFSDVQTFSNQDSEIEATEIVGAVATYKTVRDNVFSFEHKEMVYFNPDKNEMLTEQGVAKANPDIVKYSKSHKVDVGVHMDWIVVTLLLSIILLVPLYILTVWEKRQYLSTKWKLENNIYNQQATYR</sequence>
<feature type="signal peptide" evidence="2">
    <location>
        <begin position="1"/>
        <end position="23"/>
    </location>
</feature>
<evidence type="ECO:0000313" key="3">
    <source>
        <dbReference type="EMBL" id="MFC7373326.1"/>
    </source>
</evidence>
<evidence type="ECO:0000313" key="4">
    <source>
        <dbReference type="Proteomes" id="UP001596549"/>
    </source>
</evidence>
<evidence type="ECO:0008006" key="5">
    <source>
        <dbReference type="Google" id="ProtNLM"/>
    </source>
</evidence>
<feature type="transmembrane region" description="Helical" evidence="1">
    <location>
        <begin position="132"/>
        <end position="153"/>
    </location>
</feature>
<dbReference type="RefSeq" id="WP_379751139.1">
    <property type="nucleotide sequence ID" value="NZ_JBHTCP010000051.1"/>
</dbReference>
<organism evidence="3 4">
    <name type="scientific">Fictibacillus iocasae</name>
    <dbReference type="NCBI Taxonomy" id="2715437"/>
    <lineage>
        <taxon>Bacteria</taxon>
        <taxon>Bacillati</taxon>
        <taxon>Bacillota</taxon>
        <taxon>Bacilli</taxon>
        <taxon>Bacillales</taxon>
        <taxon>Fictibacillaceae</taxon>
        <taxon>Fictibacillus</taxon>
    </lineage>
</organism>
<accession>A0ABW2NS98</accession>
<evidence type="ECO:0000256" key="2">
    <source>
        <dbReference type="SAM" id="SignalP"/>
    </source>
</evidence>
<keyword evidence="4" id="KW-1185">Reference proteome</keyword>
<reference evidence="4" key="1">
    <citation type="journal article" date="2019" name="Int. J. Syst. Evol. Microbiol.">
        <title>The Global Catalogue of Microorganisms (GCM) 10K type strain sequencing project: providing services to taxonomists for standard genome sequencing and annotation.</title>
        <authorList>
            <consortium name="The Broad Institute Genomics Platform"/>
            <consortium name="The Broad Institute Genome Sequencing Center for Infectious Disease"/>
            <person name="Wu L."/>
            <person name="Ma J."/>
        </authorList>
    </citation>
    <scope>NUCLEOTIDE SEQUENCE [LARGE SCALE GENOMIC DNA]</scope>
    <source>
        <strain evidence="4">NBRC 106396</strain>
    </source>
</reference>
<dbReference type="EMBL" id="JBHTCP010000051">
    <property type="protein sequence ID" value="MFC7373326.1"/>
    <property type="molecule type" value="Genomic_DNA"/>
</dbReference>
<protein>
    <recommendedName>
        <fullName evidence="5">Type VII secretion protein EssA</fullName>
    </recommendedName>
</protein>
<gene>
    <name evidence="3" type="ORF">ACFQPF_16930</name>
</gene>